<evidence type="ECO:0000256" key="1">
    <source>
        <dbReference type="PROSITE-ProRule" id="PRU00024"/>
    </source>
</evidence>
<evidence type="ECO:0000259" key="2">
    <source>
        <dbReference type="PROSITE" id="PS50119"/>
    </source>
</evidence>
<evidence type="ECO:0000313" key="3">
    <source>
        <dbReference type="EMBL" id="CAG2253483.1"/>
    </source>
</evidence>
<dbReference type="EMBL" id="CAJPWZ010003151">
    <property type="protein sequence ID" value="CAG2253483.1"/>
    <property type="molecule type" value="Genomic_DNA"/>
</dbReference>
<dbReference type="Proteomes" id="UP000683360">
    <property type="component" value="Unassembled WGS sequence"/>
</dbReference>
<dbReference type="GO" id="GO:0008270">
    <property type="term" value="F:zinc ion binding"/>
    <property type="evidence" value="ECO:0007669"/>
    <property type="project" value="UniProtKB-KW"/>
</dbReference>
<comment type="caution">
    <text evidence="3">The sequence shown here is derived from an EMBL/GenBank/DDBJ whole genome shotgun (WGS) entry which is preliminary data.</text>
</comment>
<gene>
    <name evidence="3" type="ORF">MEDL_64994</name>
</gene>
<accession>A0A8S3VEG6</accession>
<name>A0A8S3VEG6_MYTED</name>
<dbReference type="AlphaFoldDB" id="A0A8S3VEG6"/>
<keyword evidence="1" id="KW-0862">Zinc</keyword>
<feature type="domain" description="B box-type" evidence="2">
    <location>
        <begin position="1"/>
        <end position="45"/>
    </location>
</feature>
<proteinExistence type="predicted"/>
<evidence type="ECO:0000313" key="4">
    <source>
        <dbReference type="Proteomes" id="UP000683360"/>
    </source>
</evidence>
<dbReference type="CDD" id="cd19757">
    <property type="entry name" value="Bbox1"/>
    <property type="match status" value="1"/>
</dbReference>
<dbReference type="Gene3D" id="3.30.160.60">
    <property type="entry name" value="Classic Zinc Finger"/>
    <property type="match status" value="1"/>
</dbReference>
<dbReference type="PROSITE" id="PS50119">
    <property type="entry name" value="ZF_BBOX"/>
    <property type="match status" value="1"/>
</dbReference>
<keyword evidence="1" id="KW-0863">Zinc-finger</keyword>
<organism evidence="3 4">
    <name type="scientific">Mytilus edulis</name>
    <name type="common">Blue mussel</name>
    <dbReference type="NCBI Taxonomy" id="6550"/>
    <lineage>
        <taxon>Eukaryota</taxon>
        <taxon>Metazoa</taxon>
        <taxon>Spiralia</taxon>
        <taxon>Lophotrochozoa</taxon>
        <taxon>Mollusca</taxon>
        <taxon>Bivalvia</taxon>
        <taxon>Autobranchia</taxon>
        <taxon>Pteriomorphia</taxon>
        <taxon>Mytilida</taxon>
        <taxon>Mytiloidea</taxon>
        <taxon>Mytilidae</taxon>
        <taxon>Mytilinae</taxon>
        <taxon>Mytilus</taxon>
    </lineage>
</organism>
<sequence>MLCQLCEESNKIKWKCLQCDFLLCTKCQKIHNKVKSTDQHTIIDIKDIASQKQEAKVNTDFSALKRKKQQENIAENRSILMLKDCIREQYEAKVIEQYQTGLNLVEQLVCSDDGTLWIGNIADKILQKTQLSNGKLNIVQEVKSLTHALASVHTTDVFGALNKEKIARKQSNEPTNTYIKRLPQFVPGTVDIPEELHGKLTESEIDYAQENYLFKVMTKYKTELKLVEMIVFCNDTLWISNFTIKSIQKIQFVNGLVNVVQEVQIHLVGMALLKSGDLLYIYWRNNS</sequence>
<reference evidence="3" key="1">
    <citation type="submission" date="2021-03" db="EMBL/GenBank/DDBJ databases">
        <authorList>
            <person name="Bekaert M."/>
        </authorList>
    </citation>
    <scope>NUCLEOTIDE SEQUENCE</scope>
</reference>
<protein>
    <recommendedName>
        <fullName evidence="2">B box-type domain-containing protein</fullName>
    </recommendedName>
</protein>
<keyword evidence="4" id="KW-1185">Reference proteome</keyword>
<dbReference type="InterPro" id="IPR000315">
    <property type="entry name" value="Znf_B-box"/>
</dbReference>
<keyword evidence="1" id="KW-0479">Metal-binding</keyword>